<dbReference type="KEGG" id="mmas:MYMAC_007065"/>
<dbReference type="OrthoDB" id="5506296at2"/>
<dbReference type="AlphaFoldDB" id="A0A286NW57"/>
<dbReference type="EMBL" id="CP022203">
    <property type="protein sequence ID" value="ATB51402.1"/>
    <property type="molecule type" value="Genomic_DNA"/>
</dbReference>
<reference evidence="2 3" key="1">
    <citation type="submission" date="2017-06" db="EMBL/GenBank/DDBJ databases">
        <title>Sequencing and comparative analysis of myxobacterial genomes.</title>
        <authorList>
            <person name="Rupp O."/>
            <person name="Goesmann A."/>
            <person name="Sogaard-Andersen L."/>
        </authorList>
    </citation>
    <scope>NUCLEOTIDE SEQUENCE [LARGE SCALE GENOMIC DNA]</scope>
    <source>
        <strain evidence="2 3">DSM 14697</strain>
    </source>
</reference>
<dbReference type="RefSeq" id="WP_095961316.1">
    <property type="nucleotide sequence ID" value="NZ_CP022203.1"/>
</dbReference>
<evidence type="ECO:0000256" key="1">
    <source>
        <dbReference type="SAM" id="MobiDB-lite"/>
    </source>
</evidence>
<sequence length="202" mass="20964">MSRLRGGAVWGLGVLLLSADAGAREVVMQFRTQEDPASPPDPAVCAAAPFEVNVKLGGSVYVPRHDPGDGKVVSTGDRRVGSATACIQVTDTAFPAGQQLNVYMRYNLPEGAFTARGTCTLVSNDVPAAGLVLAGCAMRLVEVPKGFVGGTVSSTSVFNPRKLPGYATGSFYTLYAYREDPPRDAGKAQKAQGAAATGQAKP</sequence>
<evidence type="ECO:0000313" key="3">
    <source>
        <dbReference type="Proteomes" id="UP000217343"/>
    </source>
</evidence>
<gene>
    <name evidence="2" type="ORF">MYMAC_007065</name>
</gene>
<evidence type="ECO:0000313" key="2">
    <source>
        <dbReference type="EMBL" id="ATB51402.1"/>
    </source>
</evidence>
<keyword evidence="3" id="KW-1185">Reference proteome</keyword>
<name>A0A286NW57_9BACT</name>
<accession>A0A286NW57</accession>
<dbReference type="Proteomes" id="UP000217343">
    <property type="component" value="Chromosome"/>
</dbReference>
<organism evidence="2 3">
    <name type="scientific">Corallococcus macrosporus DSM 14697</name>
    <dbReference type="NCBI Taxonomy" id="1189310"/>
    <lineage>
        <taxon>Bacteria</taxon>
        <taxon>Pseudomonadati</taxon>
        <taxon>Myxococcota</taxon>
        <taxon>Myxococcia</taxon>
        <taxon>Myxococcales</taxon>
        <taxon>Cystobacterineae</taxon>
        <taxon>Myxococcaceae</taxon>
        <taxon>Corallococcus</taxon>
    </lineage>
</organism>
<feature type="region of interest" description="Disordered" evidence="1">
    <location>
        <begin position="182"/>
        <end position="202"/>
    </location>
</feature>
<feature type="compositionally biased region" description="Low complexity" evidence="1">
    <location>
        <begin position="188"/>
        <end position="202"/>
    </location>
</feature>
<proteinExistence type="predicted"/>
<protein>
    <submittedName>
        <fullName evidence="2">Uncharacterized protein</fullName>
    </submittedName>
</protein>